<feature type="chain" id="PRO_5011523837" description="DUF4142 domain-containing protein" evidence="1">
    <location>
        <begin position="21"/>
        <end position="167"/>
    </location>
</feature>
<accession>A0A1G9EKZ4</accession>
<keyword evidence="3" id="KW-1185">Reference proteome</keyword>
<proteinExistence type="predicted"/>
<dbReference type="STRING" id="246191.SAMN05660337_1163"/>
<reference evidence="3" key="1">
    <citation type="submission" date="2016-10" db="EMBL/GenBank/DDBJ databases">
        <authorList>
            <person name="Varghese N."/>
            <person name="Submissions S."/>
        </authorList>
    </citation>
    <scope>NUCLEOTIDE SEQUENCE [LARGE SCALE GENOMIC DNA]</scope>
    <source>
        <strain evidence="3">DSM 16995</strain>
    </source>
</reference>
<dbReference type="AlphaFoldDB" id="A0A1G9EKZ4"/>
<dbReference type="EMBL" id="FNGA01000002">
    <property type="protein sequence ID" value="SDK76794.1"/>
    <property type="molecule type" value="Genomic_DNA"/>
</dbReference>
<evidence type="ECO:0000313" key="3">
    <source>
        <dbReference type="Proteomes" id="UP000199053"/>
    </source>
</evidence>
<sequence length="167" mass="18991">MRNFFIILILASIICIPISAKCNDSGTSQKTNLTQYFRNLSEVEAALKKIGANLDKIAGSDAQPDRAYALQDLANLCQTSRIQVHSLNSLYSVVNIVKREKEFQSKETTVLKEKSGYAYNDFLRRKNFVHDIIVKANDQKLKDLAYILEAQLNIVLKQLKLIKKELK</sequence>
<keyword evidence="1" id="KW-0732">Signal</keyword>
<protein>
    <recommendedName>
        <fullName evidence="4">DUF4142 domain-containing protein</fullName>
    </recommendedName>
</protein>
<evidence type="ECO:0008006" key="4">
    <source>
        <dbReference type="Google" id="ProtNLM"/>
    </source>
</evidence>
<gene>
    <name evidence="2" type="ORF">SAMN05660337_1163</name>
</gene>
<organism evidence="2 3">
    <name type="scientific">Maridesulfovibrio ferrireducens</name>
    <dbReference type="NCBI Taxonomy" id="246191"/>
    <lineage>
        <taxon>Bacteria</taxon>
        <taxon>Pseudomonadati</taxon>
        <taxon>Thermodesulfobacteriota</taxon>
        <taxon>Desulfovibrionia</taxon>
        <taxon>Desulfovibrionales</taxon>
        <taxon>Desulfovibrionaceae</taxon>
        <taxon>Maridesulfovibrio</taxon>
    </lineage>
</organism>
<feature type="signal peptide" evidence="1">
    <location>
        <begin position="1"/>
        <end position="20"/>
    </location>
</feature>
<dbReference type="Proteomes" id="UP000199053">
    <property type="component" value="Unassembled WGS sequence"/>
</dbReference>
<evidence type="ECO:0000256" key="1">
    <source>
        <dbReference type="SAM" id="SignalP"/>
    </source>
</evidence>
<name>A0A1G9EKZ4_9BACT</name>
<evidence type="ECO:0000313" key="2">
    <source>
        <dbReference type="EMBL" id="SDK76794.1"/>
    </source>
</evidence>